<dbReference type="OrthoDB" id="4953265at2759"/>
<protein>
    <recommendedName>
        <fullName evidence="3">Myb/SANT-like domain-containing protein</fullName>
    </recommendedName>
</protein>
<comment type="caution">
    <text evidence="1">The sequence shown here is derived from an EMBL/GenBank/DDBJ whole genome shotgun (WGS) entry which is preliminary data.</text>
</comment>
<dbReference type="EMBL" id="CAGA01000012">
    <property type="protein sequence ID" value="CCE29085.1"/>
    <property type="molecule type" value="Genomic_DNA"/>
</dbReference>
<dbReference type="Proteomes" id="UP000016801">
    <property type="component" value="Unassembled WGS sequence"/>
</dbReference>
<reference evidence="1 2" key="1">
    <citation type="journal article" date="2013" name="PLoS Genet.">
        <title>Plant-symbiotic fungi as chemical engineers: Multi-genome analysis of the Clavicipitaceae reveals dynamics of alkaloid loci.</title>
        <authorList>
            <person name="Schardl C.L."/>
            <person name="Young C.A."/>
            <person name="Hesse U."/>
            <person name="Amyotte S.G."/>
            <person name="Andreeva K."/>
            <person name="Calie P.J."/>
            <person name="Fleetwood D.J."/>
            <person name="Haws D.C."/>
            <person name="Moore N."/>
            <person name="Oeser B."/>
            <person name="Panaccione D.G."/>
            <person name="Schweri K.K."/>
            <person name="Voisey C.R."/>
            <person name="Farman M.L."/>
            <person name="Jaromczyk J.W."/>
            <person name="Roe B.A."/>
            <person name="O'Sullivan D.M."/>
            <person name="Scott B."/>
            <person name="Tudzynski P."/>
            <person name="An Z."/>
            <person name="Arnaoudova E.G."/>
            <person name="Bullock C.T."/>
            <person name="Charlton N.D."/>
            <person name="Chen L."/>
            <person name="Cox M."/>
            <person name="Dinkins R.D."/>
            <person name="Florea S."/>
            <person name="Glenn A.E."/>
            <person name="Gordon A."/>
            <person name="Gueldener U."/>
            <person name="Harris D.R."/>
            <person name="Hollin W."/>
            <person name="Jaromczyk J."/>
            <person name="Johnson R.D."/>
            <person name="Khan A.K."/>
            <person name="Leistner E."/>
            <person name="Leuchtmann A."/>
            <person name="Li C."/>
            <person name="Liu J."/>
            <person name="Liu J."/>
            <person name="Liu M."/>
            <person name="Mace W."/>
            <person name="Machado C."/>
            <person name="Nagabhyru P."/>
            <person name="Pan J."/>
            <person name="Schmid J."/>
            <person name="Sugawara K."/>
            <person name="Steiner U."/>
            <person name="Takach J.E."/>
            <person name="Tanaka E."/>
            <person name="Webb J.S."/>
            <person name="Wilson E.V."/>
            <person name="Wiseman J.L."/>
            <person name="Yoshida R."/>
            <person name="Zeng Z."/>
        </authorList>
    </citation>
    <scope>NUCLEOTIDE SEQUENCE [LARGE SCALE GENOMIC DNA]</scope>
    <source>
        <strain evidence="1 2">20.1</strain>
    </source>
</reference>
<name>M1W466_CLAP2</name>
<keyword evidence="2" id="KW-1185">Reference proteome</keyword>
<evidence type="ECO:0000313" key="2">
    <source>
        <dbReference type="Proteomes" id="UP000016801"/>
    </source>
</evidence>
<organism evidence="1 2">
    <name type="scientific">Claviceps purpurea (strain 20.1)</name>
    <name type="common">Ergot fungus</name>
    <name type="synonym">Sphacelia segetum</name>
    <dbReference type="NCBI Taxonomy" id="1111077"/>
    <lineage>
        <taxon>Eukaryota</taxon>
        <taxon>Fungi</taxon>
        <taxon>Dikarya</taxon>
        <taxon>Ascomycota</taxon>
        <taxon>Pezizomycotina</taxon>
        <taxon>Sordariomycetes</taxon>
        <taxon>Hypocreomycetidae</taxon>
        <taxon>Hypocreales</taxon>
        <taxon>Clavicipitaceae</taxon>
        <taxon>Claviceps</taxon>
    </lineage>
</organism>
<sequence>MPHESLNNNEPEGSKDGRQWISAEIFAFIGFLNDERNDGALRNTTTKFVAPTLKRASDFMTEKFPQRSWRYDTTLRSQFRRIRDNWRIFKEIIEVSGTEWNEAAKSFNLSDVQRAGFIKKYDTRGGKIEYGDLDLYDRKLRRNYTISVIPQLGSLLNRHLAD</sequence>
<gene>
    <name evidence="1" type="ORF">CPUR_02776</name>
</gene>
<dbReference type="HOGENOM" id="CLU_1635211_0_0_1"/>
<dbReference type="VEuPathDB" id="FungiDB:CPUR_02776"/>
<proteinExistence type="predicted"/>
<evidence type="ECO:0000313" key="1">
    <source>
        <dbReference type="EMBL" id="CCE29085.1"/>
    </source>
</evidence>
<dbReference type="AlphaFoldDB" id="M1W466"/>
<evidence type="ECO:0008006" key="3">
    <source>
        <dbReference type="Google" id="ProtNLM"/>
    </source>
</evidence>
<accession>M1W466</accession>